<accession>A0A9N9R972</accession>
<dbReference type="Proteomes" id="UP001153714">
    <property type="component" value="Chromosome 5"/>
</dbReference>
<proteinExistence type="predicted"/>
<keyword evidence="2" id="KW-1185">Reference proteome</keyword>
<evidence type="ECO:0000313" key="1">
    <source>
        <dbReference type="EMBL" id="CAG9792903.1"/>
    </source>
</evidence>
<organism evidence="1 2">
    <name type="scientific">Diatraea saccharalis</name>
    <name type="common">sugarcane borer</name>
    <dbReference type="NCBI Taxonomy" id="40085"/>
    <lineage>
        <taxon>Eukaryota</taxon>
        <taxon>Metazoa</taxon>
        <taxon>Ecdysozoa</taxon>
        <taxon>Arthropoda</taxon>
        <taxon>Hexapoda</taxon>
        <taxon>Insecta</taxon>
        <taxon>Pterygota</taxon>
        <taxon>Neoptera</taxon>
        <taxon>Endopterygota</taxon>
        <taxon>Lepidoptera</taxon>
        <taxon>Glossata</taxon>
        <taxon>Ditrysia</taxon>
        <taxon>Pyraloidea</taxon>
        <taxon>Crambidae</taxon>
        <taxon>Crambinae</taxon>
        <taxon>Diatraea</taxon>
    </lineage>
</organism>
<name>A0A9N9R972_9NEOP</name>
<dbReference type="AlphaFoldDB" id="A0A9N9R972"/>
<dbReference type="EMBL" id="OU893336">
    <property type="protein sequence ID" value="CAG9792903.1"/>
    <property type="molecule type" value="Genomic_DNA"/>
</dbReference>
<evidence type="ECO:0000313" key="2">
    <source>
        <dbReference type="Proteomes" id="UP001153714"/>
    </source>
</evidence>
<gene>
    <name evidence="1" type="ORF">DIATSA_LOCUS10389</name>
</gene>
<sequence>MWGVTIELLRVTELFIDQCEQSADKRRDIGECIPVLKPVPGCRLPDHRHVHGPPQLSCLTPSSSCCVYLSTPPGGSHSQTSSNHHPNHHHFFTAVKRYNALRFGNCYK</sequence>
<reference evidence="1" key="1">
    <citation type="submission" date="2021-12" db="EMBL/GenBank/DDBJ databases">
        <authorList>
            <person name="King R."/>
        </authorList>
    </citation>
    <scope>NUCLEOTIDE SEQUENCE</scope>
</reference>
<reference evidence="1" key="2">
    <citation type="submission" date="2022-10" db="EMBL/GenBank/DDBJ databases">
        <authorList>
            <consortium name="ENA_rothamsted_submissions"/>
            <consortium name="culmorum"/>
            <person name="King R."/>
        </authorList>
    </citation>
    <scope>NUCLEOTIDE SEQUENCE</scope>
</reference>
<dbReference type="OrthoDB" id="61560at2759"/>
<protein>
    <submittedName>
        <fullName evidence="1">Uncharacterized protein</fullName>
    </submittedName>
</protein>